<proteinExistence type="predicted"/>
<dbReference type="InterPro" id="IPR029058">
    <property type="entry name" value="AB_hydrolase_fold"/>
</dbReference>
<reference evidence="4" key="1">
    <citation type="journal article" date="2019" name="Int. J. Syst. Evol. Microbiol.">
        <title>The Global Catalogue of Microorganisms (GCM) 10K type strain sequencing project: providing services to taxonomists for standard genome sequencing and annotation.</title>
        <authorList>
            <consortium name="The Broad Institute Genomics Platform"/>
            <consortium name="The Broad Institute Genome Sequencing Center for Infectious Disease"/>
            <person name="Wu L."/>
            <person name="Ma J."/>
        </authorList>
    </citation>
    <scope>NUCLEOTIDE SEQUENCE [LARGE SCALE GENOMIC DNA]</scope>
    <source>
        <strain evidence="4">CGMCC 4.7645</strain>
    </source>
</reference>
<sequence>MTFAISSHLPAYDHRAGDGPALVFLHYWGGTARTWQPVIDRLPGRGTLSIDARGWGRSRELPGPYTLEQLACDTREVIADAGVTDYVLVGHSMGGKVAQLVAAARPAGLVGLVLVGPGPAKPASVVAPEYQDALSHAYDSDESTAAARDAILTATPLSDDVKAQVVADSRAGAPGARAEWPLHGIAQDITREARDIEVPVLVIAGEHDQVEPAEVLRDNLLPYLDCADLRVIPRSGHLIPLEAPADLALILQDAPFITGVGRGTSHRS</sequence>
<organism evidence="3 4">
    <name type="scientific">Amycolatopsis pigmentata</name>
    <dbReference type="NCBI Taxonomy" id="450801"/>
    <lineage>
        <taxon>Bacteria</taxon>
        <taxon>Bacillati</taxon>
        <taxon>Actinomycetota</taxon>
        <taxon>Actinomycetes</taxon>
        <taxon>Pseudonocardiales</taxon>
        <taxon>Pseudonocardiaceae</taxon>
        <taxon>Amycolatopsis</taxon>
    </lineage>
</organism>
<dbReference type="Pfam" id="PF12697">
    <property type="entry name" value="Abhydrolase_6"/>
    <property type="match status" value="1"/>
</dbReference>
<dbReference type="SUPFAM" id="SSF53474">
    <property type="entry name" value="alpha/beta-Hydrolases"/>
    <property type="match status" value="1"/>
</dbReference>
<feature type="domain" description="AB hydrolase-1" evidence="2">
    <location>
        <begin position="22"/>
        <end position="248"/>
    </location>
</feature>
<evidence type="ECO:0000256" key="1">
    <source>
        <dbReference type="ARBA" id="ARBA00022801"/>
    </source>
</evidence>
<dbReference type="PANTHER" id="PTHR43798:SF31">
    <property type="entry name" value="AB HYDROLASE SUPERFAMILY PROTEIN YCLE"/>
    <property type="match status" value="1"/>
</dbReference>
<accession>A0ABW5FLF0</accession>
<keyword evidence="1 3" id="KW-0378">Hydrolase</keyword>
<comment type="caution">
    <text evidence="3">The sequence shown here is derived from an EMBL/GenBank/DDBJ whole genome shotgun (WGS) entry which is preliminary data.</text>
</comment>
<name>A0ABW5FLF0_9PSEU</name>
<dbReference type="Gene3D" id="3.40.50.1820">
    <property type="entry name" value="alpha/beta hydrolase"/>
    <property type="match status" value="1"/>
</dbReference>
<dbReference type="InterPro" id="IPR050266">
    <property type="entry name" value="AB_hydrolase_sf"/>
</dbReference>
<dbReference type="PRINTS" id="PR00111">
    <property type="entry name" value="ABHYDROLASE"/>
</dbReference>
<dbReference type="EMBL" id="JBHUKR010000004">
    <property type="protein sequence ID" value="MFD2415648.1"/>
    <property type="molecule type" value="Genomic_DNA"/>
</dbReference>
<gene>
    <name evidence="3" type="ORF">ACFSXZ_04825</name>
</gene>
<keyword evidence="4" id="KW-1185">Reference proteome</keyword>
<dbReference type="PANTHER" id="PTHR43798">
    <property type="entry name" value="MONOACYLGLYCEROL LIPASE"/>
    <property type="match status" value="1"/>
</dbReference>
<dbReference type="InterPro" id="IPR000073">
    <property type="entry name" value="AB_hydrolase_1"/>
</dbReference>
<evidence type="ECO:0000313" key="4">
    <source>
        <dbReference type="Proteomes" id="UP001597417"/>
    </source>
</evidence>
<dbReference type="GO" id="GO:0016787">
    <property type="term" value="F:hydrolase activity"/>
    <property type="evidence" value="ECO:0007669"/>
    <property type="project" value="UniProtKB-KW"/>
</dbReference>
<dbReference type="Proteomes" id="UP001597417">
    <property type="component" value="Unassembled WGS sequence"/>
</dbReference>
<protein>
    <submittedName>
        <fullName evidence="3">Alpha/beta fold hydrolase</fullName>
    </submittedName>
</protein>
<evidence type="ECO:0000259" key="2">
    <source>
        <dbReference type="Pfam" id="PF12697"/>
    </source>
</evidence>
<dbReference type="RefSeq" id="WP_378261626.1">
    <property type="nucleotide sequence ID" value="NZ_JBHUKR010000004.1"/>
</dbReference>
<evidence type="ECO:0000313" key="3">
    <source>
        <dbReference type="EMBL" id="MFD2415648.1"/>
    </source>
</evidence>